<dbReference type="Pfam" id="PF16884">
    <property type="entry name" value="ADH_N_2"/>
    <property type="match status" value="1"/>
</dbReference>
<protein>
    <submittedName>
        <fullName evidence="3">Zinc-binding dehydrogenase</fullName>
    </submittedName>
</protein>
<dbReference type="STRING" id="645133.E3Q503"/>
<dbReference type="OrthoDB" id="809632at2759"/>
<reference evidence="4" key="1">
    <citation type="journal article" date="2012" name="Nat. Genet.">
        <title>Lifestyle transitions in plant pathogenic Colletotrichum fungi deciphered by genome and transcriptome analyses.</title>
        <authorList>
            <person name="O'Connell R.J."/>
            <person name="Thon M.R."/>
            <person name="Hacquard S."/>
            <person name="Amyotte S.G."/>
            <person name="Kleemann J."/>
            <person name="Torres M.F."/>
            <person name="Damm U."/>
            <person name="Buiate E.A."/>
            <person name="Epstein L."/>
            <person name="Alkan N."/>
            <person name="Altmueller J."/>
            <person name="Alvarado-Balderrama L."/>
            <person name="Bauser C.A."/>
            <person name="Becker C."/>
            <person name="Birren B.W."/>
            <person name="Chen Z."/>
            <person name="Choi J."/>
            <person name="Crouch J.A."/>
            <person name="Duvick J.P."/>
            <person name="Farman M.A."/>
            <person name="Gan P."/>
            <person name="Heiman D."/>
            <person name="Henrissat B."/>
            <person name="Howard R.J."/>
            <person name="Kabbage M."/>
            <person name="Koch C."/>
            <person name="Kracher B."/>
            <person name="Kubo Y."/>
            <person name="Law A.D."/>
            <person name="Lebrun M.-H."/>
            <person name="Lee Y.-H."/>
            <person name="Miyara I."/>
            <person name="Moore N."/>
            <person name="Neumann U."/>
            <person name="Nordstroem K."/>
            <person name="Panaccione D.G."/>
            <person name="Panstruga R."/>
            <person name="Place M."/>
            <person name="Proctor R.H."/>
            <person name="Prusky D."/>
            <person name="Rech G."/>
            <person name="Reinhardt R."/>
            <person name="Rollins J.A."/>
            <person name="Rounsley S."/>
            <person name="Schardl C.L."/>
            <person name="Schwartz D.C."/>
            <person name="Shenoy N."/>
            <person name="Shirasu K."/>
            <person name="Sikhakolli U.R."/>
            <person name="Stueber K."/>
            <person name="Sukno S.A."/>
            <person name="Sweigard J.A."/>
            <person name="Takano Y."/>
            <person name="Takahara H."/>
            <person name="Trail F."/>
            <person name="van der Does H.C."/>
            <person name="Voll L.M."/>
            <person name="Will I."/>
            <person name="Young S."/>
            <person name="Zeng Q."/>
            <person name="Zhang J."/>
            <person name="Zhou S."/>
            <person name="Dickman M.B."/>
            <person name="Schulze-Lefert P."/>
            <person name="Ver Loren van Themaat E."/>
            <person name="Ma L.-J."/>
            <person name="Vaillancourt L.J."/>
        </authorList>
    </citation>
    <scope>NUCLEOTIDE SEQUENCE [LARGE SCALE GENOMIC DNA]</scope>
    <source>
        <strain evidence="4">M1.001 / M2 / FGSC 10212</strain>
    </source>
</reference>
<dbReference type="SUPFAM" id="SSF50129">
    <property type="entry name" value="GroES-like"/>
    <property type="match status" value="1"/>
</dbReference>
<dbReference type="InterPro" id="IPR011032">
    <property type="entry name" value="GroES-like_sf"/>
</dbReference>
<evidence type="ECO:0000259" key="2">
    <source>
        <dbReference type="SMART" id="SM00829"/>
    </source>
</evidence>
<keyword evidence="1" id="KW-0560">Oxidoreductase</keyword>
<evidence type="ECO:0000313" key="3">
    <source>
        <dbReference type="EMBL" id="EFQ25770.1"/>
    </source>
</evidence>
<dbReference type="GO" id="GO:0016628">
    <property type="term" value="F:oxidoreductase activity, acting on the CH-CH group of donors, NAD or NADP as acceptor"/>
    <property type="evidence" value="ECO:0007669"/>
    <property type="project" value="InterPro"/>
</dbReference>
<dbReference type="Pfam" id="PF00107">
    <property type="entry name" value="ADH_zinc_N"/>
    <property type="match status" value="1"/>
</dbReference>
<dbReference type="PANTHER" id="PTHR43205:SF7">
    <property type="entry name" value="PROSTAGLANDIN REDUCTASE 1"/>
    <property type="match status" value="1"/>
</dbReference>
<accession>E3Q503</accession>
<dbReference type="GeneID" id="24406279"/>
<dbReference type="SUPFAM" id="SSF51735">
    <property type="entry name" value="NAD(P)-binding Rossmann-fold domains"/>
    <property type="match status" value="1"/>
</dbReference>
<dbReference type="InterPro" id="IPR036291">
    <property type="entry name" value="NAD(P)-bd_dom_sf"/>
</dbReference>
<dbReference type="Proteomes" id="UP000008782">
    <property type="component" value="Unassembled WGS sequence"/>
</dbReference>
<dbReference type="HOGENOM" id="CLU_026673_29_1_1"/>
<proteinExistence type="predicted"/>
<dbReference type="RefSeq" id="XP_008089790.1">
    <property type="nucleotide sequence ID" value="XM_008091599.1"/>
</dbReference>
<gene>
    <name evidence="3" type="ORF">GLRG_00914</name>
</gene>
<feature type="domain" description="Enoyl reductase (ER)" evidence="2">
    <location>
        <begin position="9"/>
        <end position="363"/>
    </location>
</feature>
<dbReference type="PANTHER" id="PTHR43205">
    <property type="entry name" value="PROSTAGLANDIN REDUCTASE"/>
    <property type="match status" value="1"/>
</dbReference>
<dbReference type="InterPro" id="IPR041694">
    <property type="entry name" value="ADH_N_2"/>
</dbReference>
<dbReference type="eggNOG" id="KOG1196">
    <property type="taxonomic scope" value="Eukaryota"/>
</dbReference>
<keyword evidence="4" id="KW-1185">Reference proteome</keyword>
<name>E3Q503_COLGM</name>
<sequence length="368" mass="39630">MSNPSLIFASVPSDRLPVPGKDLLVEGRSLPAGEGVLVRIELASLDPYLLSQLRDPSSAWTYQPTLPVGEPLSTSAVGTVERSDAPGLPAGEMVWLAMTPLARYAFLTVSVAANRRLVVPIGQLVRDLGIDVGHWLGVLGVPGLTGFAGLYECGKPRAGETIFISSAAGTVGLTVAYFSKRDGLRVVGSAGTTEKVDLLWRTGLFDEAFVVGRRDSHETVEASLRRTAPEGVDIYFASVGGSQMRAAATCMKVHGRIVVCDAVDEYGGVSSTESTEKSSNSWPHAPWLWQPVAYRRLTIRGFIITDLVTKYMASFQEQMYEGIKKDGGLPRIAPLYVVRGLEKAAEAFENLFRSGKVMGKLLVQPCDP</sequence>
<dbReference type="SMART" id="SM00829">
    <property type="entry name" value="PKS_ER"/>
    <property type="match status" value="1"/>
</dbReference>
<dbReference type="VEuPathDB" id="FungiDB:GLRG_00914"/>
<dbReference type="CDD" id="cd05288">
    <property type="entry name" value="PGDH"/>
    <property type="match status" value="1"/>
</dbReference>
<dbReference type="EMBL" id="GG697333">
    <property type="protein sequence ID" value="EFQ25770.1"/>
    <property type="molecule type" value="Genomic_DNA"/>
</dbReference>
<evidence type="ECO:0000256" key="1">
    <source>
        <dbReference type="ARBA" id="ARBA00023002"/>
    </source>
</evidence>
<dbReference type="Gene3D" id="3.40.50.720">
    <property type="entry name" value="NAD(P)-binding Rossmann-like Domain"/>
    <property type="match status" value="1"/>
</dbReference>
<dbReference type="AlphaFoldDB" id="E3Q503"/>
<dbReference type="InterPro" id="IPR045010">
    <property type="entry name" value="MDR_fam"/>
</dbReference>
<dbReference type="InterPro" id="IPR020843">
    <property type="entry name" value="ER"/>
</dbReference>
<evidence type="ECO:0000313" key="4">
    <source>
        <dbReference type="Proteomes" id="UP000008782"/>
    </source>
</evidence>
<dbReference type="Gene3D" id="3.90.180.10">
    <property type="entry name" value="Medium-chain alcohol dehydrogenases, catalytic domain"/>
    <property type="match status" value="1"/>
</dbReference>
<dbReference type="InterPro" id="IPR013149">
    <property type="entry name" value="ADH-like_C"/>
</dbReference>
<organism evidence="4">
    <name type="scientific">Colletotrichum graminicola (strain M1.001 / M2 / FGSC 10212)</name>
    <name type="common">Maize anthracnose fungus</name>
    <name type="synonym">Glomerella graminicola</name>
    <dbReference type="NCBI Taxonomy" id="645133"/>
    <lineage>
        <taxon>Eukaryota</taxon>
        <taxon>Fungi</taxon>
        <taxon>Dikarya</taxon>
        <taxon>Ascomycota</taxon>
        <taxon>Pezizomycotina</taxon>
        <taxon>Sordariomycetes</taxon>
        <taxon>Hypocreomycetidae</taxon>
        <taxon>Glomerellales</taxon>
        <taxon>Glomerellaceae</taxon>
        <taxon>Colletotrichum</taxon>
        <taxon>Colletotrichum graminicola species complex</taxon>
    </lineage>
</organism>